<organism evidence="4 5">
    <name type="scientific">Luteibacter rhizovicinus DSM 16549</name>
    <dbReference type="NCBI Taxonomy" id="1440763"/>
    <lineage>
        <taxon>Bacteria</taxon>
        <taxon>Pseudomonadati</taxon>
        <taxon>Pseudomonadota</taxon>
        <taxon>Gammaproteobacteria</taxon>
        <taxon>Lysobacterales</taxon>
        <taxon>Rhodanobacteraceae</taxon>
        <taxon>Luteibacter</taxon>
    </lineage>
</organism>
<proteinExistence type="predicted"/>
<keyword evidence="5" id="KW-1185">Reference proteome</keyword>
<dbReference type="Gene3D" id="3.75.10.10">
    <property type="entry name" value="L-arginine/glycine Amidinotransferase, Chain A"/>
    <property type="match status" value="1"/>
</dbReference>
<dbReference type="PANTHER" id="PTHR47271:SF2">
    <property type="entry name" value="ARGININE DEIMINASE"/>
    <property type="match status" value="1"/>
</dbReference>
<dbReference type="EMBL" id="CP017480">
    <property type="protein sequence ID" value="APG06022.1"/>
    <property type="molecule type" value="Genomic_DNA"/>
</dbReference>
<comment type="pathway">
    <text evidence="1">Amino-acid degradation; L-arginine degradation via ADI pathway; carbamoyl phosphate from L-arginine: step 1/2.</text>
</comment>
<comment type="catalytic activity">
    <reaction evidence="3">
        <text>L-arginine + H2O = L-citrulline + NH4(+)</text>
        <dbReference type="Rhea" id="RHEA:19597"/>
        <dbReference type="ChEBI" id="CHEBI:15377"/>
        <dbReference type="ChEBI" id="CHEBI:28938"/>
        <dbReference type="ChEBI" id="CHEBI:32682"/>
        <dbReference type="ChEBI" id="CHEBI:57743"/>
        <dbReference type="EC" id="3.5.3.6"/>
    </reaction>
</comment>
<dbReference type="EC" id="3.5.3.6" evidence="2"/>
<sequence>MAETMSPTMERTVPRVLMCAPTFFEVSYVINPWMTDHVHNTTAERSRRQWDALRETVTRHADVALEEPAHGQPDMTFAANAGLVFGNTFVPSRFRYAERQGEEAPNRDWFRRHGFDIVELPDDVFFEGAGDGLFDRGVSRRLWMGYGHRSDQAAAPALASLLDVEVLPLKLADPRFYHLDTCFCPLANGYTLYFPAAFDAPSLALIEKHIPPSHRLAVHEHDALDFACNAVNLGKVVILNRASPDLRSRLEGAGFMVIEVALDEFMKSGGAAKCLTLRLDEVVGT</sequence>
<gene>
    <name evidence="4" type="ORF">BJI69_20370</name>
</gene>
<dbReference type="AlphaFoldDB" id="A0A1L3EYB4"/>
<reference evidence="5" key="1">
    <citation type="submission" date="2016-09" db="EMBL/GenBank/DDBJ databases">
        <authorList>
            <person name="Lysoe E."/>
        </authorList>
    </citation>
    <scope>NUCLEOTIDE SEQUENCE [LARGE SCALE GENOMIC DNA]</scope>
    <source>
        <strain evidence="5">LJ96T</strain>
    </source>
</reference>
<accession>A0A1L3EYB4</accession>
<dbReference type="GO" id="GO:0016990">
    <property type="term" value="F:arginine deiminase activity"/>
    <property type="evidence" value="ECO:0007669"/>
    <property type="project" value="UniProtKB-EC"/>
</dbReference>
<evidence type="ECO:0000313" key="4">
    <source>
        <dbReference type="EMBL" id="APG06022.1"/>
    </source>
</evidence>
<protein>
    <recommendedName>
        <fullName evidence="2">arginine deiminase</fullName>
        <ecNumber evidence="2">3.5.3.6</ecNumber>
    </recommendedName>
</protein>
<dbReference type="STRING" id="1440763.BJI69_20370"/>
<evidence type="ECO:0000256" key="2">
    <source>
        <dbReference type="ARBA" id="ARBA00012171"/>
    </source>
</evidence>
<dbReference type="KEGG" id="lrz:BJI69_20370"/>
<dbReference type="SUPFAM" id="SSF55909">
    <property type="entry name" value="Pentein"/>
    <property type="match status" value="1"/>
</dbReference>
<name>A0A1L3EYB4_9GAMM</name>
<evidence type="ECO:0000313" key="5">
    <source>
        <dbReference type="Proteomes" id="UP000182987"/>
    </source>
</evidence>
<dbReference type="Proteomes" id="UP000182987">
    <property type="component" value="Chromosome"/>
</dbReference>
<dbReference type="OrthoDB" id="9814070at2"/>
<evidence type="ECO:0000256" key="1">
    <source>
        <dbReference type="ARBA" id="ARBA00005213"/>
    </source>
</evidence>
<evidence type="ECO:0000256" key="3">
    <source>
        <dbReference type="ARBA" id="ARBA00049429"/>
    </source>
</evidence>
<dbReference type="PANTHER" id="PTHR47271">
    <property type="entry name" value="ARGININE DEIMINASE"/>
    <property type="match status" value="1"/>
</dbReference>
<dbReference type="GO" id="GO:0019546">
    <property type="term" value="P:L-arginine deiminase pathway"/>
    <property type="evidence" value="ECO:0007669"/>
    <property type="project" value="TreeGrafter"/>
</dbReference>